<evidence type="ECO:0000256" key="2">
    <source>
        <dbReference type="SAM" id="Phobius"/>
    </source>
</evidence>
<dbReference type="Pfam" id="PF11915">
    <property type="entry name" value="DUF3433"/>
    <property type="match status" value="2"/>
</dbReference>
<organism evidence="3 4">
    <name type="scientific">Plectosphaerella plurivora</name>
    <dbReference type="NCBI Taxonomy" id="936078"/>
    <lineage>
        <taxon>Eukaryota</taxon>
        <taxon>Fungi</taxon>
        <taxon>Dikarya</taxon>
        <taxon>Ascomycota</taxon>
        <taxon>Pezizomycotina</taxon>
        <taxon>Sordariomycetes</taxon>
        <taxon>Hypocreomycetidae</taxon>
        <taxon>Glomerellales</taxon>
        <taxon>Plectosphaerellaceae</taxon>
        <taxon>Plectosphaerella</taxon>
    </lineage>
</organism>
<feature type="transmembrane region" description="Helical" evidence="2">
    <location>
        <begin position="342"/>
        <end position="362"/>
    </location>
</feature>
<evidence type="ECO:0000313" key="4">
    <source>
        <dbReference type="Proteomes" id="UP000770015"/>
    </source>
</evidence>
<feature type="transmembrane region" description="Helical" evidence="2">
    <location>
        <begin position="633"/>
        <end position="657"/>
    </location>
</feature>
<dbReference type="OrthoDB" id="5428901at2759"/>
<feature type="transmembrane region" description="Helical" evidence="2">
    <location>
        <begin position="28"/>
        <end position="49"/>
    </location>
</feature>
<feature type="transmembrane region" description="Helical" evidence="2">
    <location>
        <begin position="582"/>
        <end position="604"/>
    </location>
</feature>
<feature type="transmembrane region" description="Helical" evidence="2">
    <location>
        <begin position="459"/>
        <end position="480"/>
    </location>
</feature>
<feature type="region of interest" description="Disordered" evidence="1">
    <location>
        <begin position="87"/>
        <end position="128"/>
    </location>
</feature>
<protein>
    <submittedName>
        <fullName evidence="3">Uncharacterized protein</fullName>
    </submittedName>
</protein>
<accession>A0A9P8V5H2</accession>
<gene>
    <name evidence="3" type="ORF">F5X68DRAFT_139872</name>
</gene>
<feature type="transmembrane region" description="Helical" evidence="2">
    <location>
        <begin position="733"/>
        <end position="753"/>
    </location>
</feature>
<evidence type="ECO:0000313" key="3">
    <source>
        <dbReference type="EMBL" id="KAH6676940.1"/>
    </source>
</evidence>
<keyword evidence="2" id="KW-0812">Transmembrane</keyword>
<sequence length="836" mass="91016">MYPDDSDRRASLISADGRPKPDYRPVSLRWWFISILITVFAAVIGLVLYGNSIMRNSDNTAKIDQRSLGHDEAWLIYRDNMVEARQTGNNEGAKASPTVTTGDGQEAMTNSPDGSRSKQTDGAAAPDALDEGMKITTGMLEVSTMITVTEAPQTTVVQVTTDVTKDIVITSTLVTSILVSKTGQPPPAQPSKTKAPPGSEYIVTTIYTKLTSQTVEQTTKLSTSVKSGNVFATPGVTRIFTTYTIDREGEIVRAPVTQVHTEDVAAKVITYVDDPVKATQVETAAAGMLLITRVSTHGGSTRVSSIPPTRAVITSVSTPTTGADVRIVVAAKDYNLTPTSYFIGKFLPPIVAVIIALAIRAVDQTAKLYQPFAALSRPQGATGRNSLSLHFDGWNGFWRPFTLLRDGHAAPFLTTLAVGGSALLAPLASASVGLKIHGHCSASSIQGCALSLGITTAAAYALVALCGVMAILLVSLIFVISRRWKTGVFADPWCVAGTAALVRNPDVRLLGLLDWRTLKTTVAEKQFALGWFRNTEGREEYGIVMNDESGRSLQRPGDEVYPQQVLDDGKQKKHTPFAALTFWWRIAFMAYLTVLLALVLYYHITEQLTDESMNFVPNTFKKLLEKQRVVTRFIASGLGVIVIFCWECVYTSIAAIAPYQRMARGLQTADRSVLSRRPAYAVTGLYWGIRERDPLFFLTALMAVLAQLLPITLANVPYDLTQTQLANSACSRISAGLLAIMIAFLFGLLFISFPPLPVDPRSIAGAMWYTADSRWVGHLEGVTLMTGKERDRRMAELGGRWYYGVADSRVGGRMAVDMQEVYRSVEYGGRQSWAGA</sequence>
<keyword evidence="2" id="KW-1133">Transmembrane helix</keyword>
<dbReference type="PANTHER" id="PTHR37544:SF3">
    <property type="entry name" value="SPRAY"/>
    <property type="match status" value="1"/>
</dbReference>
<proteinExistence type="predicted"/>
<comment type="caution">
    <text evidence="3">The sequence shown here is derived from an EMBL/GenBank/DDBJ whole genome shotgun (WGS) entry which is preliminary data.</text>
</comment>
<dbReference type="EMBL" id="JAGSXJ010000023">
    <property type="protein sequence ID" value="KAH6676940.1"/>
    <property type="molecule type" value="Genomic_DNA"/>
</dbReference>
<feature type="transmembrane region" description="Helical" evidence="2">
    <location>
        <begin position="695"/>
        <end position="713"/>
    </location>
</feature>
<name>A0A9P8V5H2_9PEZI</name>
<dbReference type="InterPro" id="IPR021840">
    <property type="entry name" value="DUF3433"/>
</dbReference>
<dbReference type="Proteomes" id="UP000770015">
    <property type="component" value="Unassembled WGS sequence"/>
</dbReference>
<dbReference type="AlphaFoldDB" id="A0A9P8V5H2"/>
<feature type="compositionally biased region" description="Polar residues" evidence="1">
    <location>
        <begin position="97"/>
        <end position="114"/>
    </location>
</feature>
<reference evidence="3" key="1">
    <citation type="journal article" date="2021" name="Nat. Commun.">
        <title>Genetic determinants of endophytism in the Arabidopsis root mycobiome.</title>
        <authorList>
            <person name="Mesny F."/>
            <person name="Miyauchi S."/>
            <person name="Thiergart T."/>
            <person name="Pickel B."/>
            <person name="Atanasova L."/>
            <person name="Karlsson M."/>
            <person name="Huettel B."/>
            <person name="Barry K.W."/>
            <person name="Haridas S."/>
            <person name="Chen C."/>
            <person name="Bauer D."/>
            <person name="Andreopoulos W."/>
            <person name="Pangilinan J."/>
            <person name="LaButti K."/>
            <person name="Riley R."/>
            <person name="Lipzen A."/>
            <person name="Clum A."/>
            <person name="Drula E."/>
            <person name="Henrissat B."/>
            <person name="Kohler A."/>
            <person name="Grigoriev I.V."/>
            <person name="Martin F.M."/>
            <person name="Hacquard S."/>
        </authorList>
    </citation>
    <scope>NUCLEOTIDE SEQUENCE</scope>
    <source>
        <strain evidence="3">MPI-SDFR-AT-0117</strain>
    </source>
</reference>
<dbReference type="PANTHER" id="PTHR37544">
    <property type="entry name" value="SPRAY-RELATED"/>
    <property type="match status" value="1"/>
</dbReference>
<evidence type="ECO:0000256" key="1">
    <source>
        <dbReference type="SAM" id="MobiDB-lite"/>
    </source>
</evidence>
<keyword evidence="4" id="KW-1185">Reference proteome</keyword>
<keyword evidence="2" id="KW-0472">Membrane</keyword>